<keyword evidence="3" id="KW-1185">Reference proteome</keyword>
<dbReference type="InterPro" id="IPR031836">
    <property type="entry name" value="Trans_coact"/>
</dbReference>
<evidence type="ECO:0000313" key="2">
    <source>
        <dbReference type="EMBL" id="ASU00139.1"/>
    </source>
</evidence>
<dbReference type="KEGG" id="vg:55604378"/>
<dbReference type="Gene3D" id="1.10.10.2850">
    <property type="entry name" value="Phage late-transcription coactivator-like"/>
    <property type="match status" value="1"/>
</dbReference>
<protein>
    <recommendedName>
        <fullName evidence="1">Late transcription coactivator</fullName>
    </recommendedName>
    <alternativeName>
        <fullName evidence="1">RNA polymerase-associated protein Gp33</fullName>
    </alternativeName>
</protein>
<feature type="region of interest" description="Involved in transcriptional enhancement" evidence="1">
    <location>
        <begin position="71"/>
        <end position="77"/>
    </location>
</feature>
<feature type="region of interest" description="Interaction with host RNAP" evidence="1">
    <location>
        <begin position="32"/>
        <end position="62"/>
    </location>
</feature>
<dbReference type="GO" id="GO:0019086">
    <property type="term" value="P:late viral transcription"/>
    <property type="evidence" value="ECO:0007669"/>
    <property type="project" value="UniProtKB-UniRule"/>
</dbReference>
<dbReference type="Proteomes" id="UP000226092">
    <property type="component" value="Segment"/>
</dbReference>
<comment type="domain">
    <text evidence="1">The C-terminus is involved in transcriptional enhancement.</text>
</comment>
<dbReference type="RefSeq" id="YP_009834311.1">
    <property type="nucleotide sequence ID" value="NC_048673.1"/>
</dbReference>
<dbReference type="EMBL" id="MF448340">
    <property type="protein sequence ID" value="ASU00139.1"/>
    <property type="molecule type" value="Genomic_DNA"/>
</dbReference>
<dbReference type="InterPro" id="IPR042071">
    <property type="entry name" value="Trans_coact_sf"/>
</dbReference>
<comment type="similarity">
    <text evidence="1">Belongs to the Tevenvirinae late transcription coactivator family.</text>
</comment>
<dbReference type="GeneID" id="55604378"/>
<comment type="function">
    <text evidence="1">Activates transcription at late promoters when the sliding clamp is present. Binds to both the host RNA polymerase (RNAP) and the upstream dsDNA.</text>
</comment>
<comment type="subunit">
    <text evidence="1">Interacts with the beta subunit of host RNAP RpoB (via flap domain). Part of the transcription activation complex containing host RNAP, the viral RNA polymerase sigma-like factor, the coactivator gp33, and the sliding clamp.</text>
</comment>
<reference evidence="2 3" key="1">
    <citation type="submission" date="2017-07" db="EMBL/GenBank/DDBJ databases">
        <title>In vitro design and evaluation of phage cocktails against multidrug-resistant Aeromonas salmonicida.</title>
        <authorList>
            <person name="Chen L."/>
            <person name="Yuan S."/>
            <person name="Ma Y."/>
        </authorList>
    </citation>
    <scope>NUCLEOTIDE SEQUENCE [LARGE SCALE GENOMIC DNA]</scope>
</reference>
<sequence length="79" mass="9155">MATENDKIEFSKRVEELAEAQGLSLLTACFEVADEQSVEEDQIHSHIHPVLKEKIRMEAISNRVLRVEQENNLDFLFNQ</sequence>
<name>A0A223LF66_9CAUD</name>
<dbReference type="Pfam" id="PF16805">
    <property type="entry name" value="Trans_coact"/>
    <property type="match status" value="1"/>
</dbReference>
<dbReference type="HAMAP" id="MF_04165">
    <property type="entry name" value="T4_TRANSCR_COACT"/>
    <property type="match status" value="1"/>
</dbReference>
<accession>A0A223LF66</accession>
<evidence type="ECO:0000256" key="1">
    <source>
        <dbReference type="HAMAP-Rule" id="MF_04165"/>
    </source>
</evidence>
<proteinExistence type="inferred from homology"/>
<evidence type="ECO:0000313" key="3">
    <source>
        <dbReference type="Proteomes" id="UP000226092"/>
    </source>
</evidence>
<dbReference type="InterPro" id="IPR046384">
    <property type="entry name" value="LTACT_myovirus"/>
</dbReference>
<organism evidence="2 3">
    <name type="scientific">Aeromonas phage AS-zj</name>
    <dbReference type="NCBI Taxonomy" id="2024208"/>
    <lineage>
        <taxon>Viruses</taxon>
        <taxon>Duplodnaviria</taxon>
        <taxon>Heunggongvirae</taxon>
        <taxon>Uroviricota</taxon>
        <taxon>Caudoviricetes</taxon>
        <taxon>Pantevenvirales</taxon>
        <taxon>Straboviridae</taxon>
        <taxon>Emmerichvirinae</taxon>
        <taxon>Ceceduovirus</taxon>
        <taxon>Ceceduovirus aszj</taxon>
    </lineage>
</organism>
<dbReference type="GO" id="GO:0140537">
    <property type="term" value="F:transcription regulator activator activity"/>
    <property type="evidence" value="ECO:0007669"/>
    <property type="project" value="UniProtKB-UniRule"/>
</dbReference>